<dbReference type="Proteomes" id="UP000789366">
    <property type="component" value="Unassembled WGS sequence"/>
</dbReference>
<gene>
    <name evidence="1" type="ORF">SPELUC_LOCUS521</name>
</gene>
<evidence type="ECO:0000313" key="2">
    <source>
        <dbReference type="Proteomes" id="UP000789366"/>
    </source>
</evidence>
<protein>
    <submittedName>
        <fullName evidence="1">12586_t:CDS:1</fullName>
    </submittedName>
</protein>
<sequence>METSNLRNKLRKRLPAISEDLESKRSEARRSQMTADTLRSVAEMVQLDTTGSKTDLIERISTHCPNRRSQQEERSNSQTQTQIDEMRLDNSLTNMFQDDDQDFSDAMEEEIGAQSKRKKRKVNHRDPDSEKTSPSSSDMEIVRHKRARQTQIRDSEIRSLLTEIRELRKDMICVNTKVEKTRTKVKIEDEWPEEHFGRSKDQHEYNLLRSIGRDLDLGINSTSTDEAVTYIEAVRKKVKDRMLILKVAKKYGWDVAAELPQSAEEELTDYAEIIDKAWQVAATKQKQRSYDTSKKDSFFVSHLTTTMVRTQQKETTMNQQKNLIQTDTMIQGTIITQKDTTRKRRKG</sequence>
<dbReference type="EMBL" id="CAJVPW010000197">
    <property type="protein sequence ID" value="CAG8446307.1"/>
    <property type="molecule type" value="Genomic_DNA"/>
</dbReference>
<organism evidence="1 2">
    <name type="scientific">Cetraspora pellucida</name>
    <dbReference type="NCBI Taxonomy" id="1433469"/>
    <lineage>
        <taxon>Eukaryota</taxon>
        <taxon>Fungi</taxon>
        <taxon>Fungi incertae sedis</taxon>
        <taxon>Mucoromycota</taxon>
        <taxon>Glomeromycotina</taxon>
        <taxon>Glomeromycetes</taxon>
        <taxon>Diversisporales</taxon>
        <taxon>Gigasporaceae</taxon>
        <taxon>Cetraspora</taxon>
    </lineage>
</organism>
<comment type="caution">
    <text evidence="1">The sequence shown here is derived from an EMBL/GenBank/DDBJ whole genome shotgun (WGS) entry which is preliminary data.</text>
</comment>
<proteinExistence type="predicted"/>
<accession>A0ACA9K171</accession>
<name>A0ACA9K171_9GLOM</name>
<reference evidence="1" key="1">
    <citation type="submission" date="2021-06" db="EMBL/GenBank/DDBJ databases">
        <authorList>
            <person name="Kallberg Y."/>
            <person name="Tangrot J."/>
            <person name="Rosling A."/>
        </authorList>
    </citation>
    <scope>NUCLEOTIDE SEQUENCE</scope>
    <source>
        <strain evidence="1">28 12/20/2015</strain>
    </source>
</reference>
<evidence type="ECO:0000313" key="1">
    <source>
        <dbReference type="EMBL" id="CAG8446307.1"/>
    </source>
</evidence>
<keyword evidence="2" id="KW-1185">Reference proteome</keyword>